<keyword evidence="9" id="KW-0430">Lectin</keyword>
<dbReference type="PROSITE" id="PS50927">
    <property type="entry name" value="BULB_LECTIN"/>
    <property type="match status" value="1"/>
</dbReference>
<dbReference type="GO" id="GO:0051707">
    <property type="term" value="P:response to other organism"/>
    <property type="evidence" value="ECO:0007669"/>
    <property type="project" value="UniProtKB-ARBA"/>
</dbReference>
<feature type="binding site" evidence="21">
    <location>
        <position position="563"/>
    </location>
    <ligand>
        <name>ATP</name>
        <dbReference type="ChEBI" id="CHEBI:30616"/>
    </ligand>
</feature>
<dbReference type="EMBL" id="OZ075144">
    <property type="protein sequence ID" value="CAL5041279.1"/>
    <property type="molecule type" value="Genomic_DNA"/>
</dbReference>
<comment type="subcellular location">
    <subcellularLocation>
        <location evidence="1">Cell membrane</location>
        <topology evidence="1">Single-pass type I membrane protein</topology>
    </subcellularLocation>
</comment>
<dbReference type="SMART" id="SM00473">
    <property type="entry name" value="PAN_AP"/>
    <property type="match status" value="1"/>
</dbReference>
<dbReference type="Pfam" id="PF01453">
    <property type="entry name" value="B_lectin"/>
    <property type="match status" value="1"/>
</dbReference>
<dbReference type="Pfam" id="PF00954">
    <property type="entry name" value="S_locus_glycop"/>
    <property type="match status" value="1"/>
</dbReference>
<evidence type="ECO:0000259" key="25">
    <source>
        <dbReference type="PROSITE" id="PS50948"/>
    </source>
</evidence>
<dbReference type="PROSITE" id="PS50011">
    <property type="entry name" value="PROTEIN_KINASE_DOM"/>
    <property type="match status" value="1"/>
</dbReference>
<evidence type="ECO:0000256" key="11">
    <source>
        <dbReference type="ARBA" id="ARBA00022777"/>
    </source>
</evidence>
<dbReference type="FunFam" id="2.90.10.10:FF:000009">
    <property type="entry name" value="Receptor-like serine/threonine-protein kinase SD1-8"/>
    <property type="match status" value="1"/>
</dbReference>
<evidence type="ECO:0000256" key="19">
    <source>
        <dbReference type="ARBA" id="ARBA00048679"/>
    </source>
</evidence>
<dbReference type="Proteomes" id="UP001497457">
    <property type="component" value="Chromosome 34rd"/>
</dbReference>
<feature type="domain" description="Apple" evidence="25">
    <location>
        <begin position="373"/>
        <end position="461"/>
    </location>
</feature>
<evidence type="ECO:0000256" key="5">
    <source>
        <dbReference type="ARBA" id="ARBA00022553"/>
    </source>
</evidence>
<evidence type="ECO:0000256" key="10">
    <source>
        <dbReference type="ARBA" id="ARBA00022741"/>
    </source>
</evidence>
<keyword evidence="13 22" id="KW-1133">Transmembrane helix</keyword>
<evidence type="ECO:0000256" key="12">
    <source>
        <dbReference type="ARBA" id="ARBA00022840"/>
    </source>
</evidence>
<dbReference type="InterPro" id="IPR003609">
    <property type="entry name" value="Pan_app"/>
</dbReference>
<evidence type="ECO:0000256" key="22">
    <source>
        <dbReference type="SAM" id="Phobius"/>
    </source>
</evidence>
<comment type="catalytic activity">
    <reaction evidence="18 20">
        <text>L-threonyl-[protein] + ATP = O-phospho-L-threonyl-[protein] + ADP + H(+)</text>
        <dbReference type="Rhea" id="RHEA:46608"/>
        <dbReference type="Rhea" id="RHEA-COMP:11060"/>
        <dbReference type="Rhea" id="RHEA-COMP:11605"/>
        <dbReference type="ChEBI" id="CHEBI:15378"/>
        <dbReference type="ChEBI" id="CHEBI:30013"/>
        <dbReference type="ChEBI" id="CHEBI:30616"/>
        <dbReference type="ChEBI" id="CHEBI:61977"/>
        <dbReference type="ChEBI" id="CHEBI:456216"/>
        <dbReference type="EC" id="2.7.11.1"/>
    </reaction>
</comment>
<evidence type="ECO:0000256" key="3">
    <source>
        <dbReference type="ARBA" id="ARBA00022527"/>
    </source>
</evidence>
<evidence type="ECO:0000256" key="13">
    <source>
        <dbReference type="ARBA" id="ARBA00022989"/>
    </source>
</evidence>
<keyword evidence="10 20" id="KW-0547">Nucleotide-binding</keyword>
<evidence type="ECO:0000256" key="21">
    <source>
        <dbReference type="PROSITE-ProRule" id="PRU10141"/>
    </source>
</evidence>
<evidence type="ECO:0000256" key="16">
    <source>
        <dbReference type="ARBA" id="ARBA00023170"/>
    </source>
</evidence>
<name>A0ABC9DND0_9POAL</name>
<keyword evidence="8" id="KW-0732">Signal</keyword>
<proteinExistence type="inferred from homology"/>
<dbReference type="PROSITE" id="PS00107">
    <property type="entry name" value="PROTEIN_KINASE_ATP"/>
    <property type="match status" value="1"/>
</dbReference>
<evidence type="ECO:0000259" key="23">
    <source>
        <dbReference type="PROSITE" id="PS50011"/>
    </source>
</evidence>
<dbReference type="InterPro" id="IPR017441">
    <property type="entry name" value="Protein_kinase_ATP_BS"/>
</dbReference>
<comment type="similarity">
    <text evidence="20">Belongs to the protein kinase superfamily. Ser/Thr protein kinase family.</text>
</comment>
<keyword evidence="7 22" id="KW-0812">Transmembrane</keyword>
<keyword evidence="4" id="KW-0245">EGF-like domain</keyword>
<keyword evidence="15" id="KW-1015">Disulfide bond</keyword>
<gene>
    <name evidence="26" type="ORF">URODEC1_LOCUS86577</name>
</gene>
<keyword evidence="3 20" id="KW-0723">Serine/threonine-protein kinase</keyword>
<comment type="catalytic activity">
    <reaction evidence="19 20">
        <text>L-seryl-[protein] + ATP = O-phospho-L-seryl-[protein] + ADP + H(+)</text>
        <dbReference type="Rhea" id="RHEA:17989"/>
        <dbReference type="Rhea" id="RHEA-COMP:9863"/>
        <dbReference type="Rhea" id="RHEA-COMP:11604"/>
        <dbReference type="ChEBI" id="CHEBI:15378"/>
        <dbReference type="ChEBI" id="CHEBI:29999"/>
        <dbReference type="ChEBI" id="CHEBI:30616"/>
        <dbReference type="ChEBI" id="CHEBI:83421"/>
        <dbReference type="ChEBI" id="CHEBI:456216"/>
        <dbReference type="EC" id="2.7.11.1"/>
    </reaction>
</comment>
<evidence type="ECO:0000256" key="14">
    <source>
        <dbReference type="ARBA" id="ARBA00023136"/>
    </source>
</evidence>
<dbReference type="InterPro" id="IPR001480">
    <property type="entry name" value="Bulb-type_lectin_dom"/>
</dbReference>
<dbReference type="GO" id="GO:0030246">
    <property type="term" value="F:carbohydrate binding"/>
    <property type="evidence" value="ECO:0007669"/>
    <property type="project" value="UniProtKB-KW"/>
</dbReference>
<dbReference type="PANTHER" id="PTHR47974">
    <property type="entry name" value="OS07G0415500 PROTEIN"/>
    <property type="match status" value="1"/>
</dbReference>
<keyword evidence="27" id="KW-1185">Reference proteome</keyword>
<dbReference type="CDD" id="cd14066">
    <property type="entry name" value="STKc_IRAK"/>
    <property type="match status" value="1"/>
</dbReference>
<keyword evidence="11 20" id="KW-0418">Kinase</keyword>
<evidence type="ECO:0000256" key="4">
    <source>
        <dbReference type="ARBA" id="ARBA00022536"/>
    </source>
</evidence>
<evidence type="ECO:0000256" key="17">
    <source>
        <dbReference type="ARBA" id="ARBA00023180"/>
    </source>
</evidence>
<dbReference type="FunFam" id="1.10.510.10:FF:000227">
    <property type="entry name" value="Serine/threonine-protein kinase"/>
    <property type="match status" value="1"/>
</dbReference>
<evidence type="ECO:0000256" key="7">
    <source>
        <dbReference type="ARBA" id="ARBA00022692"/>
    </source>
</evidence>
<organism evidence="26 27">
    <name type="scientific">Urochloa decumbens</name>
    <dbReference type="NCBI Taxonomy" id="240449"/>
    <lineage>
        <taxon>Eukaryota</taxon>
        <taxon>Viridiplantae</taxon>
        <taxon>Streptophyta</taxon>
        <taxon>Embryophyta</taxon>
        <taxon>Tracheophyta</taxon>
        <taxon>Spermatophyta</taxon>
        <taxon>Magnoliopsida</taxon>
        <taxon>Liliopsida</taxon>
        <taxon>Poales</taxon>
        <taxon>Poaceae</taxon>
        <taxon>PACMAD clade</taxon>
        <taxon>Panicoideae</taxon>
        <taxon>Panicodae</taxon>
        <taxon>Paniceae</taxon>
        <taxon>Melinidinae</taxon>
        <taxon>Urochloa</taxon>
    </lineage>
</organism>
<dbReference type="CDD" id="cd01098">
    <property type="entry name" value="PAN_AP_plant"/>
    <property type="match status" value="1"/>
</dbReference>
<dbReference type="Pfam" id="PF08276">
    <property type="entry name" value="PAN_2"/>
    <property type="match status" value="1"/>
</dbReference>
<keyword evidence="5" id="KW-0597">Phosphoprotein</keyword>
<keyword evidence="6 20" id="KW-0808">Transferase</keyword>
<keyword evidence="17" id="KW-0325">Glycoprotein</keyword>
<sequence length="857" mass="92467">MPDQLTLISRTRNHSPPLSLVSPMAPTALLLLMAVAAILGSSARSFESDTISADSAVSGDRTIVSKGGRFELGFFSPAGGSGRNYYVGIWYKMAVSQRTPVWVANRAAPVSDPASSRLAVAADGNLVLTNEAGKHVWSSNVSSSYSGDVVVAVIMDTGSLVLRRRNNDGEVLWQSTDHPTDTWLPGLRLGMNKITGEVQHMASWKSSVDPAPGLFSLAIDPNGTNQYFLTWNGTMNFWTSGLWNGYIFAGVPEMMSHAKYDFKFESDANGSYFTYSQQDATAISRLVLDVSGQMRAIMWLPSSSAGDGDDGEWMVIWTEPHKLCDVYAVCGAFGVCEKNEICSCPAGFRPSSEEDWGLGDHSHGCRRNHPMRCDGGANSSVHVKDDDAFLLAPDISFSLSFPTNSSPALASSAQACSLACLRSCNCTAYSYGSHCSLWYGDLLNLERVDDTAGMEELYLRVSAMDVPSKGHKRTVIFISIASVASILVLSVIVSVAVMRTLRRRQRSVAFTQAASEGGSLVAFKYSDMRSATRNFSEKLGGGGFGSVYKGTLPGSRAAIAVKKLEGRLSGVGEKQFRNEVRTIGVIQHVNLVRLRGFVCSRGGERLLVYDHMPNGSLDRALFAGAPAVLSWLARFRIAVGAARGLLYLHEGCRDCIIHCDIKPENILLDAGLVPKVADFGMAKLVGRDFSRVLTTVRGTVGYLAPEWIAGVPVTAKADVYSYGMVLLEIVSGRRNARRWCWTDTEQEGPSFSGYFPLVAARMVSGGEDLAGLLDERLRGDADVAQLERVCRVACWCVQDDEACRPTMEQVVQALEGVVAVDVPPVPRSLQALVEGSAGSVMSARTSACFDGIAESPI</sequence>
<evidence type="ECO:0000256" key="6">
    <source>
        <dbReference type="ARBA" id="ARBA00022679"/>
    </source>
</evidence>
<accession>A0ABC9DND0</accession>
<dbReference type="SUPFAM" id="SSF56112">
    <property type="entry name" value="Protein kinase-like (PK-like)"/>
    <property type="match status" value="1"/>
</dbReference>
<dbReference type="InterPro" id="IPR008271">
    <property type="entry name" value="Ser/Thr_kinase_AS"/>
</dbReference>
<dbReference type="PROSITE" id="PS50948">
    <property type="entry name" value="PAN"/>
    <property type="match status" value="1"/>
</dbReference>
<keyword evidence="16" id="KW-0675">Receptor</keyword>
<dbReference type="InterPro" id="IPR011009">
    <property type="entry name" value="Kinase-like_dom_sf"/>
</dbReference>
<dbReference type="GO" id="GO:0004674">
    <property type="term" value="F:protein serine/threonine kinase activity"/>
    <property type="evidence" value="ECO:0007669"/>
    <property type="project" value="UniProtKB-KW"/>
</dbReference>
<dbReference type="PIRSF" id="PIRSF000641">
    <property type="entry name" value="SRK"/>
    <property type="match status" value="1"/>
</dbReference>
<evidence type="ECO:0000256" key="8">
    <source>
        <dbReference type="ARBA" id="ARBA00022729"/>
    </source>
</evidence>
<feature type="domain" description="Bulb-type lectin" evidence="24">
    <location>
        <begin position="48"/>
        <end position="175"/>
    </location>
</feature>
<dbReference type="GO" id="GO:0005524">
    <property type="term" value="F:ATP binding"/>
    <property type="evidence" value="ECO:0007669"/>
    <property type="project" value="UniProtKB-UniRule"/>
</dbReference>
<dbReference type="InterPro" id="IPR036426">
    <property type="entry name" value="Bulb-type_lectin_dom_sf"/>
</dbReference>
<dbReference type="InterPro" id="IPR000858">
    <property type="entry name" value="S_locus_glycoprot_dom"/>
</dbReference>
<dbReference type="Gene3D" id="1.10.510.10">
    <property type="entry name" value="Transferase(Phosphotransferase) domain 1"/>
    <property type="match status" value="1"/>
</dbReference>
<keyword evidence="12 20" id="KW-0067">ATP-binding</keyword>
<evidence type="ECO:0000256" key="15">
    <source>
        <dbReference type="ARBA" id="ARBA00023157"/>
    </source>
</evidence>
<dbReference type="Gene3D" id="2.90.10.10">
    <property type="entry name" value="Bulb-type lectin domain"/>
    <property type="match status" value="1"/>
</dbReference>
<dbReference type="AlphaFoldDB" id="A0ABC9DND0"/>
<keyword evidence="14 22" id="KW-0472">Membrane</keyword>
<evidence type="ECO:0000313" key="26">
    <source>
        <dbReference type="EMBL" id="CAL5041279.1"/>
    </source>
</evidence>
<dbReference type="Gene3D" id="3.30.200.20">
    <property type="entry name" value="Phosphorylase Kinase, domain 1"/>
    <property type="match status" value="1"/>
</dbReference>
<evidence type="ECO:0000313" key="27">
    <source>
        <dbReference type="Proteomes" id="UP001497457"/>
    </source>
</evidence>
<evidence type="ECO:0000256" key="2">
    <source>
        <dbReference type="ARBA" id="ARBA00022475"/>
    </source>
</evidence>
<dbReference type="InterPro" id="IPR000719">
    <property type="entry name" value="Prot_kinase_dom"/>
</dbReference>
<dbReference type="SMART" id="SM00220">
    <property type="entry name" value="S_TKc"/>
    <property type="match status" value="1"/>
</dbReference>
<dbReference type="CDD" id="cd00028">
    <property type="entry name" value="B_lectin"/>
    <property type="match status" value="1"/>
</dbReference>
<dbReference type="PANTHER" id="PTHR47974:SF19">
    <property type="entry name" value="RECEPTOR-LIKE SERINE_THREONINE-PROTEIN KINASE"/>
    <property type="match status" value="1"/>
</dbReference>
<feature type="transmembrane region" description="Helical" evidence="22">
    <location>
        <begin position="475"/>
        <end position="497"/>
    </location>
</feature>
<dbReference type="InterPro" id="IPR024171">
    <property type="entry name" value="SRK-like_kinase"/>
</dbReference>
<evidence type="ECO:0000256" key="20">
    <source>
        <dbReference type="PIRNR" id="PIRNR000641"/>
    </source>
</evidence>
<dbReference type="SUPFAM" id="SSF51110">
    <property type="entry name" value="alpha-D-mannose-specific plant lectins"/>
    <property type="match status" value="1"/>
</dbReference>
<reference evidence="26" key="1">
    <citation type="submission" date="2024-10" db="EMBL/GenBank/DDBJ databases">
        <authorList>
            <person name="Ryan C."/>
        </authorList>
    </citation>
    <scope>NUCLEOTIDE SEQUENCE [LARGE SCALE GENOMIC DNA]</scope>
</reference>
<evidence type="ECO:0000256" key="1">
    <source>
        <dbReference type="ARBA" id="ARBA00004251"/>
    </source>
</evidence>
<evidence type="ECO:0000256" key="18">
    <source>
        <dbReference type="ARBA" id="ARBA00047899"/>
    </source>
</evidence>
<dbReference type="GO" id="GO:0005886">
    <property type="term" value="C:plasma membrane"/>
    <property type="evidence" value="ECO:0007669"/>
    <property type="project" value="UniProtKB-SubCell"/>
</dbReference>
<dbReference type="SMART" id="SM00108">
    <property type="entry name" value="B_lectin"/>
    <property type="match status" value="1"/>
</dbReference>
<feature type="domain" description="Protein kinase" evidence="23">
    <location>
        <begin position="533"/>
        <end position="818"/>
    </location>
</feature>
<keyword evidence="2" id="KW-1003">Cell membrane</keyword>
<evidence type="ECO:0000256" key="9">
    <source>
        <dbReference type="ARBA" id="ARBA00022734"/>
    </source>
</evidence>
<protein>
    <recommendedName>
        <fullName evidence="20">Receptor-like serine/threonine-protein kinase</fullName>
        <ecNumber evidence="20">2.7.11.1</ecNumber>
    </recommendedName>
</protein>
<dbReference type="Pfam" id="PF00069">
    <property type="entry name" value="Pkinase"/>
    <property type="match status" value="1"/>
</dbReference>
<dbReference type="FunFam" id="3.30.200.20:FF:000178">
    <property type="entry name" value="serine/threonine-protein kinase PBS1-like"/>
    <property type="match status" value="1"/>
</dbReference>
<dbReference type="EC" id="2.7.11.1" evidence="20"/>
<evidence type="ECO:0000259" key="24">
    <source>
        <dbReference type="PROSITE" id="PS50927"/>
    </source>
</evidence>
<dbReference type="PROSITE" id="PS00108">
    <property type="entry name" value="PROTEIN_KINASE_ST"/>
    <property type="match status" value="1"/>
</dbReference>